<evidence type="ECO:0000313" key="8">
    <source>
        <dbReference type="Proteomes" id="UP001139409"/>
    </source>
</evidence>
<comment type="caution">
    <text evidence="5">The sequence shown here is derived from an EMBL/GenBank/DDBJ whole genome shotgun (WGS) entry which is preliminary data.</text>
</comment>
<evidence type="ECO:0000313" key="5">
    <source>
        <dbReference type="EMBL" id="MCA6074516.1"/>
    </source>
</evidence>
<dbReference type="InterPro" id="IPR054364">
    <property type="entry name" value="Ca3427-like_PBP2"/>
</dbReference>
<keyword evidence="8" id="KW-1185">Reference proteome</keyword>
<evidence type="ECO:0000256" key="1">
    <source>
        <dbReference type="ARBA" id="ARBA00004418"/>
    </source>
</evidence>
<comment type="similarity">
    <text evidence="2">Belongs to the bacterial solute-binding protein SsuA/TauA family.</text>
</comment>
<evidence type="ECO:0000313" key="7">
    <source>
        <dbReference type="EMBL" id="MCA6076821.1"/>
    </source>
</evidence>
<feature type="domain" description="Ca3427-like PBP 2" evidence="4">
    <location>
        <begin position="89"/>
        <end position="181"/>
    </location>
</feature>
<dbReference type="GO" id="GO:0042597">
    <property type="term" value="C:periplasmic space"/>
    <property type="evidence" value="ECO:0007669"/>
    <property type="project" value="UniProtKB-SubCell"/>
</dbReference>
<dbReference type="AlphaFoldDB" id="A0A9X1HN13"/>
<name>A0A9X1HN13_9BACT</name>
<sequence length="289" mass="33071">MTLTRVRIGGVPEHFNYPWHHAINSGKFRNMGIDVQWISYPGGTGQMTQSLRNDECDICMVLTEGAIADIVKGNPSRIISGYVQSPLIWGIHTAPEKQAIPRSDLFGKRFAISRFGSGSHLMPIVHGLIEGKKIKQDHFIIVNDIDGAISSLQNDESDIFYWEKYTTKPYVERKQLNRIDEFVTPWPCFMIMATNRIIDSHPEILDSILRIIHQECDDFMSRSDAPDLISREYGIQPMDARHWFHATEWYTNSWVSNKMLKSVLYTLLQAGIIADSGDTADLVWKRKND</sequence>
<dbReference type="PANTHER" id="PTHR30024">
    <property type="entry name" value="ALIPHATIC SULFONATES-BINDING PROTEIN-RELATED"/>
    <property type="match status" value="1"/>
</dbReference>
<dbReference type="SUPFAM" id="SSF53850">
    <property type="entry name" value="Periplasmic binding protein-like II"/>
    <property type="match status" value="1"/>
</dbReference>
<dbReference type="Proteomes" id="UP001139409">
    <property type="component" value="Unassembled WGS sequence"/>
</dbReference>
<evidence type="ECO:0000256" key="2">
    <source>
        <dbReference type="ARBA" id="ARBA00010742"/>
    </source>
</evidence>
<protein>
    <submittedName>
        <fullName evidence="5">Substrate-binding domain-containing protein</fullName>
    </submittedName>
</protein>
<dbReference type="CDD" id="cd13637">
    <property type="entry name" value="PBP2_Ca3427_like"/>
    <property type="match status" value="1"/>
</dbReference>
<gene>
    <name evidence="5" type="ORF">LDX50_06530</name>
    <name evidence="6" type="ORF">LDX50_12500</name>
    <name evidence="7" type="ORF">LDX50_18220</name>
</gene>
<reference evidence="5" key="1">
    <citation type="submission" date="2021-09" db="EMBL/GenBank/DDBJ databases">
        <title>Fulvivirga sp. isolated from coastal sediment.</title>
        <authorList>
            <person name="Yu H."/>
        </authorList>
    </citation>
    <scope>NUCLEOTIDE SEQUENCE</scope>
    <source>
        <strain evidence="5">1062</strain>
    </source>
</reference>
<evidence type="ECO:0000256" key="3">
    <source>
        <dbReference type="ARBA" id="ARBA00022729"/>
    </source>
</evidence>
<dbReference type="EMBL" id="JAIXNE010000002">
    <property type="protein sequence ID" value="MCA6074516.1"/>
    <property type="molecule type" value="Genomic_DNA"/>
</dbReference>
<dbReference type="Pfam" id="PF22384">
    <property type="entry name" value="PBP2_Ca3427_like"/>
    <property type="match status" value="1"/>
</dbReference>
<dbReference type="Gene3D" id="3.40.190.10">
    <property type="entry name" value="Periplasmic binding protein-like II"/>
    <property type="match status" value="2"/>
</dbReference>
<dbReference type="PANTHER" id="PTHR30024:SF47">
    <property type="entry name" value="TAURINE-BINDING PERIPLASMIC PROTEIN"/>
    <property type="match status" value="1"/>
</dbReference>
<proteinExistence type="inferred from homology"/>
<organism evidence="5 8">
    <name type="scientific">Fulvivirga sedimenti</name>
    <dbReference type="NCBI Taxonomy" id="2879465"/>
    <lineage>
        <taxon>Bacteria</taxon>
        <taxon>Pseudomonadati</taxon>
        <taxon>Bacteroidota</taxon>
        <taxon>Cytophagia</taxon>
        <taxon>Cytophagales</taxon>
        <taxon>Fulvivirgaceae</taxon>
        <taxon>Fulvivirga</taxon>
    </lineage>
</organism>
<comment type="subcellular location">
    <subcellularLocation>
        <location evidence="1">Periplasm</location>
    </subcellularLocation>
</comment>
<evidence type="ECO:0000259" key="4">
    <source>
        <dbReference type="Pfam" id="PF22384"/>
    </source>
</evidence>
<dbReference type="EMBL" id="JAIXNE010000003">
    <property type="protein sequence ID" value="MCA6075693.1"/>
    <property type="molecule type" value="Genomic_DNA"/>
</dbReference>
<accession>A0A9X1HN13</accession>
<dbReference type="EMBL" id="JAIXNE010000004">
    <property type="protein sequence ID" value="MCA6076821.1"/>
    <property type="molecule type" value="Genomic_DNA"/>
</dbReference>
<evidence type="ECO:0000313" key="6">
    <source>
        <dbReference type="EMBL" id="MCA6075693.1"/>
    </source>
</evidence>
<dbReference type="RefSeq" id="WP_225697631.1">
    <property type="nucleotide sequence ID" value="NZ_JAIXNE010000002.1"/>
</dbReference>
<keyword evidence="3" id="KW-0732">Signal</keyword>